<evidence type="ECO:0000313" key="3">
    <source>
        <dbReference type="Proteomes" id="UP000653692"/>
    </source>
</evidence>
<keyword evidence="1" id="KW-0812">Transmembrane</keyword>
<sequence length="163" mass="18199">METFQKFIKFILKSFIVGSAFSLKNIFVIATWSMANNDWLTSAVLVFAAIIGALLKLFIVYGGSMILISMGLVVLYRIKINSWTEHVVSFYPLGIAGLLNFVLYLMEASFLLREIVMLIGWICSYFLLARSISNGLVEKLPLGLHINVALSGVLMLFIFPPVP</sequence>
<organism evidence="2 3">
    <name type="scientific">Thermococcus paralvinellae</name>
    <dbReference type="NCBI Taxonomy" id="582419"/>
    <lineage>
        <taxon>Archaea</taxon>
        <taxon>Methanobacteriati</taxon>
        <taxon>Methanobacteriota</taxon>
        <taxon>Thermococci</taxon>
        <taxon>Thermococcales</taxon>
        <taxon>Thermococcaceae</taxon>
        <taxon>Thermococcus</taxon>
    </lineage>
</organism>
<evidence type="ECO:0000256" key="1">
    <source>
        <dbReference type="SAM" id="Phobius"/>
    </source>
</evidence>
<comment type="caution">
    <text evidence="2">The sequence shown here is derived from an EMBL/GenBank/DDBJ whole genome shotgun (WGS) entry which is preliminary data.</text>
</comment>
<keyword evidence="1" id="KW-1133">Transmembrane helix</keyword>
<dbReference type="AlphaFoldDB" id="A0A832ZDZ5"/>
<feature type="transmembrane region" description="Helical" evidence="1">
    <location>
        <begin position="87"/>
        <end position="104"/>
    </location>
</feature>
<name>A0A832ZDZ5_9EURY</name>
<reference evidence="2" key="1">
    <citation type="journal article" date="2020" name="ISME J.">
        <title>Gammaproteobacteria mediating utilization of methyl-, sulfur- and petroleum organic compounds in deep ocean hydrothermal plumes.</title>
        <authorList>
            <person name="Zhou Z."/>
            <person name="Liu Y."/>
            <person name="Pan J."/>
            <person name="Cron B.R."/>
            <person name="Toner B.M."/>
            <person name="Anantharaman K."/>
            <person name="Breier J.A."/>
            <person name="Dick G.J."/>
            <person name="Li M."/>
        </authorList>
    </citation>
    <scope>NUCLEOTIDE SEQUENCE</scope>
    <source>
        <strain evidence="2">SZUA-1476</strain>
    </source>
</reference>
<evidence type="ECO:0000313" key="2">
    <source>
        <dbReference type="EMBL" id="HIP88592.1"/>
    </source>
</evidence>
<accession>A0A832ZDZ5</accession>
<gene>
    <name evidence="2" type="ORF">EYH24_01155</name>
</gene>
<protein>
    <submittedName>
        <fullName evidence="2">Uncharacterized protein</fullName>
    </submittedName>
</protein>
<proteinExistence type="predicted"/>
<dbReference type="EMBL" id="DQUR01000041">
    <property type="protein sequence ID" value="HIP88592.1"/>
    <property type="molecule type" value="Genomic_DNA"/>
</dbReference>
<feature type="transmembrane region" description="Helical" evidence="1">
    <location>
        <begin position="12"/>
        <end position="32"/>
    </location>
</feature>
<keyword evidence="1" id="KW-0472">Membrane</keyword>
<feature type="transmembrane region" description="Helical" evidence="1">
    <location>
        <begin position="140"/>
        <end position="159"/>
    </location>
</feature>
<dbReference type="Proteomes" id="UP000653692">
    <property type="component" value="Unassembled WGS sequence"/>
</dbReference>
<feature type="transmembrane region" description="Helical" evidence="1">
    <location>
        <begin position="110"/>
        <end position="128"/>
    </location>
</feature>
<feature type="transmembrane region" description="Helical" evidence="1">
    <location>
        <begin position="44"/>
        <end position="75"/>
    </location>
</feature>